<feature type="non-terminal residue" evidence="3">
    <location>
        <position position="1"/>
    </location>
</feature>
<comment type="caution">
    <text evidence="1">Lacks conserved residue(s) required for the propagation of feature annotation.</text>
</comment>
<dbReference type="EMBL" id="JANATA010000289">
    <property type="protein sequence ID" value="MCP3429977.1"/>
    <property type="molecule type" value="Genomic_DNA"/>
</dbReference>
<dbReference type="InterPro" id="IPR001789">
    <property type="entry name" value="Sig_transdc_resp-reg_receiver"/>
</dbReference>
<organism evidence="3 4">
    <name type="scientific">Opacimonas viscosa</name>
    <dbReference type="NCBI Taxonomy" id="2961944"/>
    <lineage>
        <taxon>Bacteria</taxon>
        <taxon>Pseudomonadati</taxon>
        <taxon>Pseudomonadota</taxon>
        <taxon>Gammaproteobacteria</taxon>
        <taxon>Alteromonadales</taxon>
        <taxon>Alteromonadaceae</taxon>
        <taxon>Opacimonas</taxon>
    </lineage>
</organism>
<dbReference type="GO" id="GO:0016301">
    <property type="term" value="F:kinase activity"/>
    <property type="evidence" value="ECO:0007669"/>
    <property type="project" value="UniProtKB-KW"/>
</dbReference>
<dbReference type="Proteomes" id="UP001165413">
    <property type="component" value="Unassembled WGS sequence"/>
</dbReference>
<keyword evidence="4" id="KW-1185">Reference proteome</keyword>
<evidence type="ECO:0000313" key="4">
    <source>
        <dbReference type="Proteomes" id="UP001165413"/>
    </source>
</evidence>
<feature type="non-terminal residue" evidence="3">
    <location>
        <position position="81"/>
    </location>
</feature>
<keyword evidence="3" id="KW-0418">Kinase</keyword>
<protein>
    <submittedName>
        <fullName evidence="3">Hybrid sensor histidine kinase/response regulator</fullName>
    </submittedName>
</protein>
<dbReference type="AlphaFoldDB" id="A0AA41X543"/>
<evidence type="ECO:0000259" key="2">
    <source>
        <dbReference type="PROSITE" id="PS50110"/>
    </source>
</evidence>
<dbReference type="GO" id="GO:0000160">
    <property type="term" value="P:phosphorelay signal transduction system"/>
    <property type="evidence" value="ECO:0007669"/>
    <property type="project" value="InterPro"/>
</dbReference>
<keyword evidence="3" id="KW-0808">Transferase</keyword>
<gene>
    <name evidence="3" type="ORF">NLF92_13630</name>
</gene>
<proteinExistence type="predicted"/>
<accession>A0AA41X543</accession>
<reference evidence="3" key="1">
    <citation type="submission" date="2022-07" db="EMBL/GenBank/DDBJ databases">
        <title>Characterization of the Novel Bacterium Alteromonas immobilis LMIT006 and Alteromonas gregis LMIT007.</title>
        <authorList>
            <person name="Lin X."/>
        </authorList>
    </citation>
    <scope>NUCLEOTIDE SEQUENCE</scope>
    <source>
        <strain evidence="3">LMIT007</strain>
    </source>
</reference>
<evidence type="ECO:0000256" key="1">
    <source>
        <dbReference type="PROSITE-ProRule" id="PRU00169"/>
    </source>
</evidence>
<comment type="caution">
    <text evidence="3">The sequence shown here is derived from an EMBL/GenBank/DDBJ whole genome shotgun (WGS) entry which is preliminary data.</text>
</comment>
<sequence length="81" mass="8732">DKLGGTITVTSTLNVGSEFKILFPIKPVETPPAKAVHVSNAKFAIVDDLEISRLHLHAMITTQGYSARTFSSGAELLNLHD</sequence>
<evidence type="ECO:0000313" key="3">
    <source>
        <dbReference type="EMBL" id="MCP3429977.1"/>
    </source>
</evidence>
<name>A0AA41X543_9ALTE</name>
<feature type="domain" description="Response regulatory" evidence="2">
    <location>
        <begin position="42"/>
        <end position="81"/>
    </location>
</feature>
<dbReference type="PROSITE" id="PS50110">
    <property type="entry name" value="RESPONSE_REGULATORY"/>
    <property type="match status" value="1"/>
</dbReference>